<dbReference type="Proteomes" id="UP000429232">
    <property type="component" value="Chromosome"/>
</dbReference>
<reference evidence="1 2" key="1">
    <citation type="submission" date="2020-12" db="EMBL/GenBank/DDBJ databases">
        <title>HMF7856_wgs.fasta genome submission.</title>
        <authorList>
            <person name="Kang H."/>
            <person name="Kim H."/>
            <person name="Joh K."/>
        </authorList>
    </citation>
    <scope>NUCLEOTIDE SEQUENCE [LARGE SCALE GENOMIC DNA]</scope>
    <source>
        <strain evidence="1 2">HMF7856</strain>
    </source>
</reference>
<dbReference type="AlphaFoldDB" id="A0A6I4IP32"/>
<dbReference type="EMBL" id="CP066775">
    <property type="protein sequence ID" value="QQL48458.1"/>
    <property type="molecule type" value="Genomic_DNA"/>
</dbReference>
<protein>
    <submittedName>
        <fullName evidence="1">Uncharacterized protein</fullName>
    </submittedName>
</protein>
<gene>
    <name evidence="1" type="ORF">GO620_009660</name>
</gene>
<name>A0A6I4IP32_9SPHI</name>
<proteinExistence type="predicted"/>
<accession>A0A6I4IP32</accession>
<evidence type="ECO:0000313" key="1">
    <source>
        <dbReference type="EMBL" id="QQL48458.1"/>
    </source>
</evidence>
<keyword evidence="2" id="KW-1185">Reference proteome</keyword>
<organism evidence="1 2">
    <name type="scientific">Mucilaginibacter ginkgonis</name>
    <dbReference type="NCBI Taxonomy" id="2682091"/>
    <lineage>
        <taxon>Bacteria</taxon>
        <taxon>Pseudomonadati</taxon>
        <taxon>Bacteroidota</taxon>
        <taxon>Sphingobacteriia</taxon>
        <taxon>Sphingobacteriales</taxon>
        <taxon>Sphingobacteriaceae</taxon>
        <taxon>Mucilaginibacter</taxon>
    </lineage>
</organism>
<sequence>MYWCKKALIVTLGLLCIYGCKPDVKEFKGQYKYFDLKGFMRTDSARLVASNPLVDKSVSHNGAVETRQLKIANWGNELSMFTNSDINRPAWRNSYQTKTLGDSTIYLSNEPDLKTKRLIIVKHGDKVASIHIVNHTENLLFEANEDLTYVPDSLYIISKKQQVLILGSNNYLVKGRIIK</sequence>
<evidence type="ECO:0000313" key="2">
    <source>
        <dbReference type="Proteomes" id="UP000429232"/>
    </source>
</evidence>
<dbReference type="KEGG" id="mgik:GO620_009660"/>
<dbReference type="RefSeq" id="WP_157526132.1">
    <property type="nucleotide sequence ID" value="NZ_CP066775.1"/>
</dbReference>